<dbReference type="AlphaFoldDB" id="A0A9P5PT29"/>
<protein>
    <submittedName>
        <fullName evidence="11">Cytochrome P450</fullName>
    </submittedName>
</protein>
<evidence type="ECO:0000256" key="1">
    <source>
        <dbReference type="ARBA" id="ARBA00001971"/>
    </source>
</evidence>
<evidence type="ECO:0000313" key="11">
    <source>
        <dbReference type="EMBL" id="KAF9067570.1"/>
    </source>
</evidence>
<evidence type="ECO:0000256" key="7">
    <source>
        <dbReference type="ARBA" id="ARBA00023004"/>
    </source>
</evidence>
<evidence type="ECO:0000256" key="9">
    <source>
        <dbReference type="PIRSR" id="PIRSR602401-1"/>
    </source>
</evidence>
<keyword evidence="6 10" id="KW-0560">Oxidoreductase</keyword>
<comment type="pathway">
    <text evidence="2">Secondary metabolite biosynthesis.</text>
</comment>
<dbReference type="InterPro" id="IPR002401">
    <property type="entry name" value="Cyt_P450_E_grp-I"/>
</dbReference>
<comment type="caution">
    <text evidence="11">The sequence shown here is derived from an EMBL/GenBank/DDBJ whole genome shotgun (WGS) entry which is preliminary data.</text>
</comment>
<dbReference type="PRINTS" id="PR00463">
    <property type="entry name" value="EP450I"/>
</dbReference>
<evidence type="ECO:0000313" key="12">
    <source>
        <dbReference type="Proteomes" id="UP000772434"/>
    </source>
</evidence>
<dbReference type="InterPro" id="IPR036396">
    <property type="entry name" value="Cyt_P450_sf"/>
</dbReference>
<proteinExistence type="inferred from homology"/>
<comment type="similarity">
    <text evidence="3 10">Belongs to the cytochrome P450 family.</text>
</comment>
<evidence type="ECO:0000256" key="6">
    <source>
        <dbReference type="ARBA" id="ARBA00023002"/>
    </source>
</evidence>
<evidence type="ECO:0000256" key="3">
    <source>
        <dbReference type="ARBA" id="ARBA00010617"/>
    </source>
</evidence>
<keyword evidence="8 10" id="KW-0503">Monooxygenase</keyword>
<gene>
    <name evidence="11" type="ORF">BDP27DRAFT_1403752</name>
</gene>
<evidence type="ECO:0000256" key="10">
    <source>
        <dbReference type="RuleBase" id="RU000461"/>
    </source>
</evidence>
<evidence type="ECO:0000256" key="2">
    <source>
        <dbReference type="ARBA" id="ARBA00005179"/>
    </source>
</evidence>
<name>A0A9P5PT29_9AGAR</name>
<dbReference type="PANTHER" id="PTHR46300">
    <property type="entry name" value="P450, PUTATIVE (EUROFUNG)-RELATED-RELATED"/>
    <property type="match status" value="1"/>
</dbReference>
<dbReference type="GO" id="GO:0016705">
    <property type="term" value="F:oxidoreductase activity, acting on paired donors, with incorporation or reduction of molecular oxygen"/>
    <property type="evidence" value="ECO:0007669"/>
    <property type="project" value="InterPro"/>
</dbReference>
<keyword evidence="4 9" id="KW-0349">Heme</keyword>
<dbReference type="InterPro" id="IPR017972">
    <property type="entry name" value="Cyt_P450_CS"/>
</dbReference>
<dbReference type="GO" id="GO:0005506">
    <property type="term" value="F:iron ion binding"/>
    <property type="evidence" value="ECO:0007669"/>
    <property type="project" value="InterPro"/>
</dbReference>
<dbReference type="PROSITE" id="PS00086">
    <property type="entry name" value="CYTOCHROME_P450"/>
    <property type="match status" value="1"/>
</dbReference>
<dbReference type="EMBL" id="JADNRY010000071">
    <property type="protein sequence ID" value="KAF9067570.1"/>
    <property type="molecule type" value="Genomic_DNA"/>
</dbReference>
<keyword evidence="5 9" id="KW-0479">Metal-binding</keyword>
<evidence type="ECO:0000256" key="8">
    <source>
        <dbReference type="ARBA" id="ARBA00023033"/>
    </source>
</evidence>
<dbReference type="Pfam" id="PF00067">
    <property type="entry name" value="p450"/>
    <property type="match status" value="1"/>
</dbReference>
<keyword evidence="7 9" id="KW-0408">Iron</keyword>
<feature type="binding site" description="axial binding residue" evidence="9">
    <location>
        <position position="309"/>
    </location>
    <ligand>
        <name>heme</name>
        <dbReference type="ChEBI" id="CHEBI:30413"/>
    </ligand>
    <ligandPart>
        <name>Fe</name>
        <dbReference type="ChEBI" id="CHEBI:18248"/>
    </ligandPart>
</feature>
<evidence type="ECO:0000256" key="5">
    <source>
        <dbReference type="ARBA" id="ARBA00022723"/>
    </source>
</evidence>
<comment type="cofactor">
    <cofactor evidence="1 9">
        <name>heme</name>
        <dbReference type="ChEBI" id="CHEBI:30413"/>
    </cofactor>
</comment>
<evidence type="ECO:0000256" key="4">
    <source>
        <dbReference type="ARBA" id="ARBA00022617"/>
    </source>
</evidence>
<keyword evidence="12" id="KW-1185">Reference proteome</keyword>
<dbReference type="InterPro" id="IPR001128">
    <property type="entry name" value="Cyt_P450"/>
</dbReference>
<reference evidence="11" key="1">
    <citation type="submission" date="2020-11" db="EMBL/GenBank/DDBJ databases">
        <authorList>
            <consortium name="DOE Joint Genome Institute"/>
            <person name="Ahrendt S."/>
            <person name="Riley R."/>
            <person name="Andreopoulos W."/>
            <person name="Labutti K."/>
            <person name="Pangilinan J."/>
            <person name="Ruiz-Duenas F.J."/>
            <person name="Barrasa J.M."/>
            <person name="Sanchez-Garcia M."/>
            <person name="Camarero S."/>
            <person name="Miyauchi S."/>
            <person name="Serrano A."/>
            <person name="Linde D."/>
            <person name="Babiker R."/>
            <person name="Drula E."/>
            <person name="Ayuso-Fernandez I."/>
            <person name="Pacheco R."/>
            <person name="Padilla G."/>
            <person name="Ferreira P."/>
            <person name="Barriuso J."/>
            <person name="Kellner H."/>
            <person name="Castanera R."/>
            <person name="Alfaro M."/>
            <person name="Ramirez L."/>
            <person name="Pisabarro A.G."/>
            <person name="Kuo A."/>
            <person name="Tritt A."/>
            <person name="Lipzen A."/>
            <person name="He G."/>
            <person name="Yan M."/>
            <person name="Ng V."/>
            <person name="Cullen D."/>
            <person name="Martin F."/>
            <person name="Rosso M.-N."/>
            <person name="Henrissat B."/>
            <person name="Hibbett D."/>
            <person name="Martinez A.T."/>
            <person name="Grigoriev I.V."/>
        </authorList>
    </citation>
    <scope>NUCLEOTIDE SEQUENCE</scope>
    <source>
        <strain evidence="11">AH 40177</strain>
    </source>
</reference>
<dbReference type="PANTHER" id="PTHR46300:SF7">
    <property type="entry name" value="P450, PUTATIVE (EUROFUNG)-RELATED"/>
    <property type="match status" value="1"/>
</dbReference>
<accession>A0A9P5PT29</accession>
<dbReference type="InterPro" id="IPR050364">
    <property type="entry name" value="Cytochrome_P450_fung"/>
</dbReference>
<dbReference type="Proteomes" id="UP000772434">
    <property type="component" value="Unassembled WGS sequence"/>
</dbReference>
<dbReference type="SUPFAM" id="SSF48264">
    <property type="entry name" value="Cytochrome P450"/>
    <property type="match status" value="1"/>
</dbReference>
<dbReference type="GO" id="GO:0020037">
    <property type="term" value="F:heme binding"/>
    <property type="evidence" value="ECO:0007669"/>
    <property type="project" value="InterPro"/>
</dbReference>
<dbReference type="OrthoDB" id="2789670at2759"/>
<dbReference type="GO" id="GO:0004497">
    <property type="term" value="F:monooxygenase activity"/>
    <property type="evidence" value="ECO:0007669"/>
    <property type="project" value="UniProtKB-KW"/>
</dbReference>
<organism evidence="11 12">
    <name type="scientific">Rhodocollybia butyracea</name>
    <dbReference type="NCBI Taxonomy" id="206335"/>
    <lineage>
        <taxon>Eukaryota</taxon>
        <taxon>Fungi</taxon>
        <taxon>Dikarya</taxon>
        <taxon>Basidiomycota</taxon>
        <taxon>Agaricomycotina</taxon>
        <taxon>Agaricomycetes</taxon>
        <taxon>Agaricomycetidae</taxon>
        <taxon>Agaricales</taxon>
        <taxon>Marasmiineae</taxon>
        <taxon>Omphalotaceae</taxon>
        <taxon>Rhodocollybia</taxon>
    </lineage>
</organism>
<sequence length="384" mass="42907">MFFSCHMGGLESSSEVVSATPHEKKALRVFLNKLLDTPEEWEGHMRHMTGSIILSVAYGIQVQSKDDPNIKAAEAMVSVLATAGLPGAFLVVIKPKFPLYVPSWFPGASFKRKAKAWNGIQAATITPPFMEVKKAMNSSSVVEDSFCARCLRNVEHPDPRVDHLSLEEEIIKETAGTMYEAQEELDRVIGTERLPDHDDQMSLPYVIAVLYESLSADDMRCLTLQYRTTLAFPHVVDVEDNYRGYRIPKDSIIFPNVWAIFQDEKIYGPNTHIFDPTRWLIDIPGEGWRLNSEMLDPTSISFGFGGRVCPGKHMALSTLWINIACILHSFNISNAIDDNGNLITPRAEYLSGVNNVPAPFKCSFKPRSQMHSTLVRAAGNEEEG</sequence>
<dbReference type="Gene3D" id="1.10.630.10">
    <property type="entry name" value="Cytochrome P450"/>
    <property type="match status" value="2"/>
</dbReference>